<protein>
    <submittedName>
        <fullName evidence="1">Transcriptional regulator, ArsR family</fullName>
    </submittedName>
</protein>
<proteinExistence type="predicted"/>
<name>A0A124FYQ3_9BACT</name>
<evidence type="ECO:0000313" key="2">
    <source>
        <dbReference type="Proteomes" id="UP000054092"/>
    </source>
</evidence>
<dbReference type="InterPro" id="IPR036390">
    <property type="entry name" value="WH_DNA-bd_sf"/>
</dbReference>
<dbReference type="AlphaFoldDB" id="A0A124FYQ3"/>
<evidence type="ECO:0000313" key="1">
    <source>
        <dbReference type="EMBL" id="KUK81911.1"/>
    </source>
</evidence>
<sequence length="68" mass="7631">MGQSSGHELARALDLSNFEIGEHIDILREAGMVSVEKMNQMMYFSLNKEAESLKIGRALEDFIEVNEG</sequence>
<dbReference type="EMBL" id="LGGP01000026">
    <property type="protein sequence ID" value="KUK81911.1"/>
    <property type="molecule type" value="Genomic_DNA"/>
</dbReference>
<gene>
    <name evidence="1" type="ORF">XD94_0270</name>
</gene>
<accession>A0A124FYQ3</accession>
<reference evidence="2" key="1">
    <citation type="journal article" date="2015" name="MBio">
        <title>Genome-Resolved Metagenomic Analysis Reveals Roles for Candidate Phyla and Other Microbial Community Members in Biogeochemical Transformations in Oil Reservoirs.</title>
        <authorList>
            <person name="Hu P."/>
            <person name="Tom L."/>
            <person name="Singh A."/>
            <person name="Thomas B.C."/>
            <person name="Baker B.J."/>
            <person name="Piceno Y.M."/>
            <person name="Andersen G.L."/>
            <person name="Banfield J.F."/>
        </authorList>
    </citation>
    <scope>NUCLEOTIDE SEQUENCE [LARGE SCALE GENOMIC DNA]</scope>
</reference>
<organism evidence="1 2">
    <name type="scientific">Mesotoga prima</name>
    <dbReference type="NCBI Taxonomy" id="1184387"/>
    <lineage>
        <taxon>Bacteria</taxon>
        <taxon>Thermotogati</taxon>
        <taxon>Thermotogota</taxon>
        <taxon>Thermotogae</taxon>
        <taxon>Kosmotogales</taxon>
        <taxon>Kosmotogaceae</taxon>
        <taxon>Mesotoga</taxon>
    </lineage>
</organism>
<dbReference type="SUPFAM" id="SSF46785">
    <property type="entry name" value="Winged helix' DNA-binding domain"/>
    <property type="match status" value="1"/>
</dbReference>
<dbReference type="Proteomes" id="UP000054092">
    <property type="component" value="Unassembled WGS sequence"/>
</dbReference>
<dbReference type="PATRIC" id="fig|1184387.3.peg.581"/>
<comment type="caution">
    <text evidence="1">The sequence shown here is derived from an EMBL/GenBank/DDBJ whole genome shotgun (WGS) entry which is preliminary data.</text>
</comment>
<dbReference type="Gene3D" id="1.10.10.10">
    <property type="entry name" value="Winged helix-like DNA-binding domain superfamily/Winged helix DNA-binding domain"/>
    <property type="match status" value="1"/>
</dbReference>
<dbReference type="InterPro" id="IPR036388">
    <property type="entry name" value="WH-like_DNA-bd_sf"/>
</dbReference>